<evidence type="ECO:0000256" key="13">
    <source>
        <dbReference type="NCBIfam" id="TIGR04265"/>
    </source>
</evidence>
<dbReference type="PROSITE" id="PS50035">
    <property type="entry name" value="PLD"/>
    <property type="match status" value="2"/>
</dbReference>
<feature type="active site" evidence="12">
    <location>
        <position position="228"/>
    </location>
</feature>
<gene>
    <name evidence="15" type="ORF">JOC54_001478</name>
</gene>
<feature type="active site" evidence="12">
    <location>
        <position position="404"/>
    </location>
</feature>
<comment type="similarity">
    <text evidence="12">Belongs to the phospholipase D family. Cardiolipin synthase subfamily.</text>
</comment>
<dbReference type="CDD" id="cd09112">
    <property type="entry name" value="PLDc_CLS_2"/>
    <property type="match status" value="1"/>
</dbReference>
<feature type="active site" evidence="12">
    <location>
        <position position="411"/>
    </location>
</feature>
<evidence type="ECO:0000256" key="3">
    <source>
        <dbReference type="ARBA" id="ARBA00022516"/>
    </source>
</evidence>
<evidence type="ECO:0000256" key="5">
    <source>
        <dbReference type="ARBA" id="ARBA00022692"/>
    </source>
</evidence>
<dbReference type="InterPro" id="IPR030874">
    <property type="entry name" value="Cardiolipin_synth_Firmi"/>
</dbReference>
<comment type="subcellular location">
    <subcellularLocation>
        <location evidence="1 12">Cell membrane</location>
        <topology evidence="1 12">Multi-pass membrane protein</topology>
    </subcellularLocation>
</comment>
<evidence type="ECO:0000256" key="10">
    <source>
        <dbReference type="ARBA" id="ARBA00023209"/>
    </source>
</evidence>
<keyword evidence="6" id="KW-0677">Repeat</keyword>
<keyword evidence="10 12" id="KW-0594">Phospholipid biosynthesis</keyword>
<feature type="transmembrane region" description="Helical" evidence="12">
    <location>
        <begin position="35"/>
        <end position="58"/>
    </location>
</feature>
<evidence type="ECO:0000313" key="15">
    <source>
        <dbReference type="EMBL" id="MBM7838247.1"/>
    </source>
</evidence>
<evidence type="ECO:0000256" key="4">
    <source>
        <dbReference type="ARBA" id="ARBA00022679"/>
    </source>
</evidence>
<dbReference type="GO" id="GO:0016740">
    <property type="term" value="F:transferase activity"/>
    <property type="evidence" value="ECO:0007669"/>
    <property type="project" value="UniProtKB-KW"/>
</dbReference>
<dbReference type="RefSeq" id="WP_081765605.1">
    <property type="nucleotide sequence ID" value="NZ_JAFBCV010000003.1"/>
</dbReference>
<dbReference type="CDD" id="cd09110">
    <property type="entry name" value="PLDc_CLS_1"/>
    <property type="match status" value="1"/>
</dbReference>
<dbReference type="Gene3D" id="3.30.870.10">
    <property type="entry name" value="Endonuclease Chain A"/>
    <property type="match status" value="2"/>
</dbReference>
<dbReference type="SUPFAM" id="SSF56024">
    <property type="entry name" value="Phospholipase D/nuclease"/>
    <property type="match status" value="2"/>
</dbReference>
<dbReference type="EMBL" id="JAFBCV010000003">
    <property type="protein sequence ID" value="MBM7838247.1"/>
    <property type="molecule type" value="Genomic_DNA"/>
</dbReference>
<feature type="domain" description="PLD phosphodiesterase" evidence="14">
    <location>
        <begin position="221"/>
        <end position="248"/>
    </location>
</feature>
<feature type="active site" evidence="12">
    <location>
        <position position="233"/>
    </location>
</feature>
<evidence type="ECO:0000256" key="1">
    <source>
        <dbReference type="ARBA" id="ARBA00004651"/>
    </source>
</evidence>
<keyword evidence="5 12" id="KW-0812">Transmembrane</keyword>
<dbReference type="InterPro" id="IPR027379">
    <property type="entry name" value="CLS_N"/>
</dbReference>
<dbReference type="InterPro" id="IPR025202">
    <property type="entry name" value="PLD-like_dom"/>
</dbReference>
<dbReference type="PANTHER" id="PTHR21248:SF22">
    <property type="entry name" value="PHOSPHOLIPASE D"/>
    <property type="match status" value="1"/>
</dbReference>
<dbReference type="InterPro" id="IPR022924">
    <property type="entry name" value="Cardiolipin_synthase"/>
</dbReference>
<evidence type="ECO:0000256" key="9">
    <source>
        <dbReference type="ARBA" id="ARBA00023136"/>
    </source>
</evidence>
<sequence length="486" mass="56268">MMIEFAMPSYLFAALLIVNLLLAAILIFIERKDAQATWAWLLILFFIPLVGFIIYILLGQTLTRRKMFQWEGIKKVGLDHLIKDQQNDLLDPSFRFNSKTVDENRDLIYMHLMNNDAILTKQNQIDIYTDGEEKFSKLLDDINRAETFIHIQYYIFRYDGIGKKIIDALTEKAKQGVKVRLLYDDLGSRSLRKRYLKDFRAAGGEIGIFFPSRFTIVNLRLNFRNHRKLVNIDGKCGYIGGFNVGDEYLGKKKKFGYWRDTHLRIEGPALAAIQTRFILDWNQAAKEYHISYHSRYFPEVEARGESPIQIVSSGPDSEFEQIKNGYLKMIMDAKKSILIQTPYFIPDQTLLDALQVASQTGIEVKIMIPNKPDHMFVYWATTSHIGEMLKTGATVYIYENGFIHNKVLIVDEEVCSVGTANIDQRSFKLNFEVNAFIYDPKIAQQLINDFNEDIAVSTLLTPELYENRSKRIRFKESISRLLSPIL</sequence>
<keyword evidence="8 12" id="KW-0443">Lipid metabolism</keyword>
<evidence type="ECO:0000256" key="12">
    <source>
        <dbReference type="HAMAP-Rule" id="MF_01916"/>
    </source>
</evidence>
<evidence type="ECO:0000256" key="2">
    <source>
        <dbReference type="ARBA" id="ARBA00022475"/>
    </source>
</evidence>
<comment type="function">
    <text evidence="12">Catalyzes the reversible phosphatidyl group transfer from one phosphatidylglycerol molecule to another to form cardiolipin (CL) (diphosphatidylglycerol) and glycerol.</text>
</comment>
<feature type="active site" evidence="12">
    <location>
        <position position="226"/>
    </location>
</feature>
<feature type="domain" description="PLD phosphodiesterase" evidence="14">
    <location>
        <begin position="399"/>
        <end position="426"/>
    </location>
</feature>
<evidence type="ECO:0000256" key="8">
    <source>
        <dbReference type="ARBA" id="ARBA00023098"/>
    </source>
</evidence>
<feature type="active site" evidence="12">
    <location>
        <position position="406"/>
    </location>
</feature>
<keyword evidence="4 12" id="KW-0808">Transferase</keyword>
<comment type="catalytic activity">
    <reaction evidence="12">
        <text>2 a 1,2-diacyl-sn-glycero-3-phospho-(1'-sn-glycerol) = a cardiolipin + glycerol</text>
        <dbReference type="Rhea" id="RHEA:31451"/>
        <dbReference type="ChEBI" id="CHEBI:17754"/>
        <dbReference type="ChEBI" id="CHEBI:62237"/>
        <dbReference type="ChEBI" id="CHEBI:64716"/>
    </reaction>
</comment>
<comment type="caution">
    <text evidence="15">The sequence shown here is derived from an EMBL/GenBank/DDBJ whole genome shotgun (WGS) entry which is preliminary data.</text>
</comment>
<dbReference type="NCBIfam" id="TIGR04265">
    <property type="entry name" value="bac_cardiolipin"/>
    <property type="match status" value="1"/>
</dbReference>
<dbReference type="PANTHER" id="PTHR21248">
    <property type="entry name" value="CARDIOLIPIN SYNTHASE"/>
    <property type="match status" value="1"/>
</dbReference>
<proteinExistence type="inferred from homology"/>
<dbReference type="InterPro" id="IPR001736">
    <property type="entry name" value="PLipase_D/transphosphatidylase"/>
</dbReference>
<feature type="transmembrane region" description="Helical" evidence="12">
    <location>
        <begin position="9"/>
        <end position="29"/>
    </location>
</feature>
<dbReference type="Proteomes" id="UP001179280">
    <property type="component" value="Unassembled WGS sequence"/>
</dbReference>
<dbReference type="EC" id="2.7.8.-" evidence="12 13"/>
<evidence type="ECO:0000313" key="16">
    <source>
        <dbReference type="Proteomes" id="UP001179280"/>
    </source>
</evidence>
<evidence type="ECO:0000256" key="6">
    <source>
        <dbReference type="ARBA" id="ARBA00022737"/>
    </source>
</evidence>
<organism evidence="15 16">
    <name type="scientific">Shouchella xiaoxiensis</name>
    <dbReference type="NCBI Taxonomy" id="766895"/>
    <lineage>
        <taxon>Bacteria</taxon>
        <taxon>Bacillati</taxon>
        <taxon>Bacillota</taxon>
        <taxon>Bacilli</taxon>
        <taxon>Bacillales</taxon>
        <taxon>Bacillaceae</taxon>
        <taxon>Shouchella</taxon>
    </lineage>
</organism>
<keyword evidence="9 12" id="KW-0472">Membrane</keyword>
<dbReference type="Pfam" id="PF13396">
    <property type="entry name" value="PLDc_N"/>
    <property type="match status" value="1"/>
</dbReference>
<evidence type="ECO:0000256" key="11">
    <source>
        <dbReference type="ARBA" id="ARBA00023264"/>
    </source>
</evidence>
<accession>A0ABS2SRW3</accession>
<keyword evidence="3 12" id="KW-0444">Lipid biosynthesis</keyword>
<protein>
    <recommendedName>
        <fullName evidence="12 13">Cardiolipin synthase</fullName>
        <shortName evidence="12">CL synthase</shortName>
        <ecNumber evidence="12 13">2.7.8.-</ecNumber>
    </recommendedName>
</protein>
<evidence type="ECO:0000259" key="14">
    <source>
        <dbReference type="PROSITE" id="PS50035"/>
    </source>
</evidence>
<reference evidence="15" key="1">
    <citation type="submission" date="2021-01" db="EMBL/GenBank/DDBJ databases">
        <title>Genomic Encyclopedia of Type Strains, Phase IV (KMG-IV): sequencing the most valuable type-strain genomes for metagenomic binning, comparative biology and taxonomic classification.</title>
        <authorList>
            <person name="Goeker M."/>
        </authorList>
    </citation>
    <scope>NUCLEOTIDE SEQUENCE</scope>
    <source>
        <strain evidence="15">DSM 21943</strain>
    </source>
</reference>
<dbReference type="HAMAP" id="MF_01916">
    <property type="entry name" value="Cardiolipin_synth_Cls"/>
    <property type="match status" value="1"/>
</dbReference>
<keyword evidence="16" id="KW-1185">Reference proteome</keyword>
<dbReference type="Pfam" id="PF13091">
    <property type="entry name" value="PLDc_2"/>
    <property type="match status" value="2"/>
</dbReference>
<keyword evidence="11 12" id="KW-1208">Phospholipid metabolism</keyword>
<evidence type="ECO:0000256" key="7">
    <source>
        <dbReference type="ARBA" id="ARBA00022989"/>
    </source>
</evidence>
<keyword evidence="2 12" id="KW-1003">Cell membrane</keyword>
<keyword evidence="7 12" id="KW-1133">Transmembrane helix</keyword>
<name>A0ABS2SRW3_9BACI</name>
<dbReference type="SMART" id="SM00155">
    <property type="entry name" value="PLDc"/>
    <property type="match status" value="2"/>
</dbReference>